<evidence type="ECO:0000256" key="1">
    <source>
        <dbReference type="SAM" id="SignalP"/>
    </source>
</evidence>
<dbReference type="PANTHER" id="PTHR38436">
    <property type="entry name" value="POLYKETIDE CYCLASE SNOAL-LIKE DOMAIN"/>
    <property type="match status" value="1"/>
</dbReference>
<dbReference type="EMBL" id="PKQE01000004">
    <property type="protein sequence ID" value="PLC41454.1"/>
    <property type="molecule type" value="Genomic_DNA"/>
</dbReference>
<dbReference type="GO" id="GO:0030638">
    <property type="term" value="P:polyketide metabolic process"/>
    <property type="evidence" value="ECO:0007669"/>
    <property type="project" value="InterPro"/>
</dbReference>
<dbReference type="AlphaFoldDB" id="A0A2N4TP26"/>
<dbReference type="RefSeq" id="WP_102066695.1">
    <property type="nucleotide sequence ID" value="NZ_PKQE01000004.1"/>
</dbReference>
<dbReference type="Gene3D" id="3.10.450.50">
    <property type="match status" value="1"/>
</dbReference>
<sequence>MFIRPALLAAAALTLPMALAIAPAAAAAAPTSDADLIRPDHVAAADTPQAAAAVLAARRYATFWHTGDARYATEALSPAFVDRTLPAGRVQGTQGPLDASKAFRTAVPDMRVEIEDMVVAGDRVSVHLRFRGHFTGEFGRTHGQNQPIDFQAFDLYRIADGKIAENWHLEDNQTLLRQMGLQP</sequence>
<dbReference type="Proteomes" id="UP000234456">
    <property type="component" value="Unassembled WGS sequence"/>
</dbReference>
<dbReference type="InterPro" id="IPR009959">
    <property type="entry name" value="Cyclase_SnoaL-like"/>
</dbReference>
<dbReference type="PANTHER" id="PTHR38436:SF1">
    <property type="entry name" value="ESTER CYCLASE"/>
    <property type="match status" value="1"/>
</dbReference>
<evidence type="ECO:0000313" key="3">
    <source>
        <dbReference type="Proteomes" id="UP000234456"/>
    </source>
</evidence>
<name>A0A2N4TP26_RALPI</name>
<dbReference type="SUPFAM" id="SSF54427">
    <property type="entry name" value="NTF2-like"/>
    <property type="match status" value="1"/>
</dbReference>
<reference evidence="2 3" key="1">
    <citation type="submission" date="2017-12" db="EMBL/GenBank/DDBJ databases">
        <title>Draft genome sequence of Ralstonia pickettii 52.</title>
        <authorList>
            <person name="Zheng B."/>
        </authorList>
    </citation>
    <scope>NUCLEOTIDE SEQUENCE [LARGE SCALE GENOMIC DNA]</scope>
    <source>
        <strain evidence="2 3">52</strain>
    </source>
</reference>
<dbReference type="InterPro" id="IPR032710">
    <property type="entry name" value="NTF2-like_dom_sf"/>
</dbReference>
<dbReference type="OrthoDB" id="8588307at2"/>
<comment type="caution">
    <text evidence="2">The sequence shown here is derived from an EMBL/GenBank/DDBJ whole genome shotgun (WGS) entry which is preliminary data.</text>
</comment>
<accession>A0A2N4TP26</accession>
<feature type="signal peptide" evidence="1">
    <location>
        <begin position="1"/>
        <end position="28"/>
    </location>
</feature>
<organism evidence="2 3">
    <name type="scientific">Ralstonia pickettii</name>
    <name type="common">Burkholderia pickettii</name>
    <dbReference type="NCBI Taxonomy" id="329"/>
    <lineage>
        <taxon>Bacteria</taxon>
        <taxon>Pseudomonadati</taxon>
        <taxon>Pseudomonadota</taxon>
        <taxon>Betaproteobacteria</taxon>
        <taxon>Burkholderiales</taxon>
        <taxon>Burkholderiaceae</taxon>
        <taxon>Ralstonia</taxon>
    </lineage>
</organism>
<gene>
    <name evidence="2" type="ORF">C0Q88_17880</name>
</gene>
<feature type="chain" id="PRO_5014619794" evidence="1">
    <location>
        <begin position="29"/>
        <end position="183"/>
    </location>
</feature>
<proteinExistence type="predicted"/>
<protein>
    <submittedName>
        <fullName evidence="2">Ester cyclase</fullName>
    </submittedName>
</protein>
<dbReference type="Pfam" id="PF07366">
    <property type="entry name" value="SnoaL"/>
    <property type="match status" value="1"/>
</dbReference>
<keyword evidence="1" id="KW-0732">Signal</keyword>
<evidence type="ECO:0000313" key="2">
    <source>
        <dbReference type="EMBL" id="PLC41454.1"/>
    </source>
</evidence>